<dbReference type="InterPro" id="IPR005693">
    <property type="entry name" value="Mce"/>
</dbReference>
<dbReference type="PRINTS" id="PR01782">
    <property type="entry name" value="MCEVIRFACTOR"/>
</dbReference>
<evidence type="ECO:0000259" key="1">
    <source>
        <dbReference type="Pfam" id="PF02470"/>
    </source>
</evidence>
<keyword evidence="4" id="KW-1185">Reference proteome</keyword>
<dbReference type="Proteomes" id="UP000243542">
    <property type="component" value="Unassembled WGS sequence"/>
</dbReference>
<sequence>MHAVSTARHPVHTALVGLTVLLLGIVAALHGRSLPIIGDGTGYAAEFSETAGLATGDDVRIAGVRVGRVSAIALDGASARVSFRVSGAWLGDTTTASIRLKTLLGQKYLALEPAGRDQLDPGVPIPRARTTVPYDVLPAFHQLSSTVDRINTDQLSLAFQTIATTLAHTPADVRKALSGLSRLADSLASRDSQLSRLLAGTRTVSATLAGRDAEVARLFTDGNQLLAEVRRRESAISALLDGSRRLAAELSGLVGDNDRDLAPTLTQLDQLTSMLHRNQDSLAQSVRTLAPFVRLATNLSGNGHWVDGYLCGLVLPAIGPVNRPGCFPP</sequence>
<evidence type="ECO:0000313" key="4">
    <source>
        <dbReference type="Proteomes" id="UP000243542"/>
    </source>
</evidence>
<gene>
    <name evidence="3" type="ORF">ATK36_4763</name>
</gene>
<feature type="domain" description="Mammalian cell entry C-terminal" evidence="2">
    <location>
        <begin position="117"/>
        <end position="324"/>
    </location>
</feature>
<dbReference type="InterPro" id="IPR024516">
    <property type="entry name" value="Mce_C"/>
</dbReference>
<evidence type="ECO:0000313" key="3">
    <source>
        <dbReference type="EMBL" id="PFG49603.1"/>
    </source>
</evidence>
<proteinExistence type="predicted"/>
<dbReference type="InterPro" id="IPR003399">
    <property type="entry name" value="Mce/MlaD"/>
</dbReference>
<dbReference type="PANTHER" id="PTHR33371">
    <property type="entry name" value="INTERMEMBRANE PHOSPHOLIPID TRANSPORT SYSTEM BINDING PROTEIN MLAD-RELATED"/>
    <property type="match status" value="1"/>
</dbReference>
<dbReference type="PANTHER" id="PTHR33371:SF18">
    <property type="entry name" value="MCE-FAMILY PROTEIN MCE3C"/>
    <property type="match status" value="1"/>
</dbReference>
<reference evidence="3 4" key="1">
    <citation type="submission" date="2017-10" db="EMBL/GenBank/DDBJ databases">
        <title>Sequencing the genomes of 1000 actinobacteria strains.</title>
        <authorList>
            <person name="Klenk H.-P."/>
        </authorList>
    </citation>
    <scope>NUCLEOTIDE SEQUENCE [LARGE SCALE GENOMIC DNA]</scope>
    <source>
        <strain evidence="3 4">DSM 46092</strain>
    </source>
</reference>
<dbReference type="EMBL" id="PDJK01000002">
    <property type="protein sequence ID" value="PFG49603.1"/>
    <property type="molecule type" value="Genomic_DNA"/>
</dbReference>
<dbReference type="GO" id="GO:0005576">
    <property type="term" value="C:extracellular region"/>
    <property type="evidence" value="ECO:0007669"/>
    <property type="project" value="TreeGrafter"/>
</dbReference>
<evidence type="ECO:0000259" key="2">
    <source>
        <dbReference type="Pfam" id="PF11887"/>
    </source>
</evidence>
<dbReference type="NCBIfam" id="TIGR00996">
    <property type="entry name" value="Mtu_fam_mce"/>
    <property type="match status" value="1"/>
</dbReference>
<feature type="domain" description="Mce/MlaD" evidence="1">
    <location>
        <begin position="41"/>
        <end position="113"/>
    </location>
</feature>
<dbReference type="RefSeq" id="WP_098513469.1">
    <property type="nucleotide sequence ID" value="NZ_JBIAKZ010000004.1"/>
</dbReference>
<comment type="caution">
    <text evidence="3">The sequence shown here is derived from an EMBL/GenBank/DDBJ whole genome shotgun (WGS) entry which is preliminary data.</text>
</comment>
<name>A0A2A9FF90_9PSEU</name>
<accession>A0A2A9FF90</accession>
<dbReference type="Pfam" id="PF02470">
    <property type="entry name" value="MlaD"/>
    <property type="match status" value="1"/>
</dbReference>
<dbReference type="AlphaFoldDB" id="A0A2A9FF90"/>
<dbReference type="InterPro" id="IPR052336">
    <property type="entry name" value="MlaD_Phospholipid_Transporter"/>
</dbReference>
<organism evidence="3 4">
    <name type="scientific">Amycolatopsis sulphurea</name>
    <dbReference type="NCBI Taxonomy" id="76022"/>
    <lineage>
        <taxon>Bacteria</taxon>
        <taxon>Bacillati</taxon>
        <taxon>Actinomycetota</taxon>
        <taxon>Actinomycetes</taxon>
        <taxon>Pseudonocardiales</taxon>
        <taxon>Pseudonocardiaceae</taxon>
        <taxon>Amycolatopsis</taxon>
    </lineage>
</organism>
<protein>
    <submittedName>
        <fullName evidence="3">Phospholipid/cholesterol/gamma-HCH transport system substrate-binding protein</fullName>
    </submittedName>
</protein>
<dbReference type="Pfam" id="PF11887">
    <property type="entry name" value="Mce4_CUP1"/>
    <property type="match status" value="1"/>
</dbReference>